<dbReference type="Gene3D" id="3.40.630.10">
    <property type="entry name" value="Zn peptidases"/>
    <property type="match status" value="1"/>
</dbReference>
<evidence type="ECO:0000259" key="6">
    <source>
        <dbReference type="Pfam" id="PF07687"/>
    </source>
</evidence>
<dbReference type="Pfam" id="PF07687">
    <property type="entry name" value="M20_dimer"/>
    <property type="match status" value="1"/>
</dbReference>
<sequence length="416" mass="44977">MALFRAATRPLVHTPRSRVPSNSYCTPRWLNLNHNLFAFHKNLVEIESISGNEKHIGDWLSGSLKSQGYNVEKQYLPGQSERFNVLAWPGDQRDAKVMLTSHIDTVPPFIPYKRSRDGTISGRGAVDAKGSVAAQVLAVNDLLASSQISPSDVSLLFVAGEEVGGVGMQLANDLKLSPRAVIFGEPTVGKLVSGHKGIMVVQIHAKGRAAHSGYPWLGRSANNILLEAVTSIRNLETSLPQSEKYGKTTFNLGLMSGGTALGVVPESANAGIAVRIATGSPADIEAAITASVRSAMTPYMQEDTQLSDLVDLDFSASGYGPIDLDADVPGFDVTTVNYGSDIPWLKKTSEDQRRYLYGPGSIFVAHTDHEGLSERDLIEGQRGYERIILHALQTKSHTFLAPPYATRAFPHVNGFP</sequence>
<dbReference type="OrthoDB" id="3064516at2759"/>
<dbReference type="AlphaFoldDB" id="A0A6A6EWI0"/>
<protein>
    <recommendedName>
        <fullName evidence="6">Peptidase M20 dimerisation domain-containing protein</fullName>
    </recommendedName>
</protein>
<evidence type="ECO:0000256" key="4">
    <source>
        <dbReference type="ARBA" id="ARBA00022801"/>
    </source>
</evidence>
<dbReference type="GO" id="GO:0016787">
    <property type="term" value="F:hydrolase activity"/>
    <property type="evidence" value="ECO:0007669"/>
    <property type="project" value="UniProtKB-KW"/>
</dbReference>
<proteinExistence type="inferred from homology"/>
<dbReference type="InterPro" id="IPR036264">
    <property type="entry name" value="Bact_exopeptidase_dim_dom"/>
</dbReference>
<keyword evidence="3" id="KW-0479">Metal-binding</keyword>
<comment type="similarity">
    <text evidence="2">Belongs to the peptidase M20A family.</text>
</comment>
<organism evidence="7 8">
    <name type="scientific">Cercospora zeae-maydis SCOH1-5</name>
    <dbReference type="NCBI Taxonomy" id="717836"/>
    <lineage>
        <taxon>Eukaryota</taxon>
        <taxon>Fungi</taxon>
        <taxon>Dikarya</taxon>
        <taxon>Ascomycota</taxon>
        <taxon>Pezizomycotina</taxon>
        <taxon>Dothideomycetes</taxon>
        <taxon>Dothideomycetidae</taxon>
        <taxon>Mycosphaerellales</taxon>
        <taxon>Mycosphaerellaceae</taxon>
        <taxon>Cercospora</taxon>
    </lineage>
</organism>
<dbReference type="Proteomes" id="UP000799539">
    <property type="component" value="Unassembled WGS sequence"/>
</dbReference>
<accession>A0A6A6EWI0</accession>
<evidence type="ECO:0000256" key="2">
    <source>
        <dbReference type="ARBA" id="ARBA00006247"/>
    </source>
</evidence>
<dbReference type="SUPFAM" id="SSF53187">
    <property type="entry name" value="Zn-dependent exopeptidases"/>
    <property type="match status" value="1"/>
</dbReference>
<dbReference type="GO" id="GO:0046872">
    <property type="term" value="F:metal ion binding"/>
    <property type="evidence" value="ECO:0007669"/>
    <property type="project" value="UniProtKB-KW"/>
</dbReference>
<keyword evidence="4" id="KW-0378">Hydrolase</keyword>
<dbReference type="InterPro" id="IPR001261">
    <property type="entry name" value="ArgE/DapE_CS"/>
</dbReference>
<evidence type="ECO:0000256" key="1">
    <source>
        <dbReference type="ARBA" id="ARBA00001947"/>
    </source>
</evidence>
<evidence type="ECO:0000313" key="7">
    <source>
        <dbReference type="EMBL" id="KAF2206608.1"/>
    </source>
</evidence>
<dbReference type="PANTHER" id="PTHR43808:SF8">
    <property type="entry name" value="PEPTIDASE M20 DIMERISATION DOMAIN-CONTAINING PROTEIN"/>
    <property type="match status" value="1"/>
</dbReference>
<dbReference type="InterPro" id="IPR002933">
    <property type="entry name" value="Peptidase_M20"/>
</dbReference>
<dbReference type="PROSITE" id="PS00759">
    <property type="entry name" value="ARGE_DAPE_CPG2_2"/>
    <property type="match status" value="1"/>
</dbReference>
<dbReference type="SUPFAM" id="SSF55031">
    <property type="entry name" value="Bacterial exopeptidase dimerisation domain"/>
    <property type="match status" value="1"/>
</dbReference>
<feature type="domain" description="Peptidase M20 dimerisation" evidence="6">
    <location>
        <begin position="194"/>
        <end position="293"/>
    </location>
</feature>
<dbReference type="PANTHER" id="PTHR43808">
    <property type="entry name" value="ACETYLORNITHINE DEACETYLASE"/>
    <property type="match status" value="1"/>
</dbReference>
<evidence type="ECO:0000256" key="3">
    <source>
        <dbReference type="ARBA" id="ARBA00022723"/>
    </source>
</evidence>
<dbReference type="Gene3D" id="3.30.70.360">
    <property type="match status" value="1"/>
</dbReference>
<keyword evidence="5" id="KW-0862">Zinc</keyword>
<name>A0A6A6EWI0_9PEZI</name>
<dbReference type="Pfam" id="PF01546">
    <property type="entry name" value="Peptidase_M20"/>
    <property type="match status" value="1"/>
</dbReference>
<dbReference type="CDD" id="cd05652">
    <property type="entry name" value="M20_ArgE_DapE-like_fungal"/>
    <property type="match status" value="1"/>
</dbReference>
<dbReference type="PROSITE" id="PS00758">
    <property type="entry name" value="ARGE_DAPE_CPG2_1"/>
    <property type="match status" value="1"/>
</dbReference>
<dbReference type="InterPro" id="IPR011650">
    <property type="entry name" value="Peptidase_M20_dimer"/>
</dbReference>
<dbReference type="InterPro" id="IPR050072">
    <property type="entry name" value="Peptidase_M20A"/>
</dbReference>
<comment type="cofactor">
    <cofactor evidence="1">
        <name>Zn(2+)</name>
        <dbReference type="ChEBI" id="CHEBI:29105"/>
    </cofactor>
</comment>
<reference evidence="7" key="1">
    <citation type="journal article" date="2020" name="Stud. Mycol.">
        <title>101 Dothideomycetes genomes: a test case for predicting lifestyles and emergence of pathogens.</title>
        <authorList>
            <person name="Haridas S."/>
            <person name="Albert R."/>
            <person name="Binder M."/>
            <person name="Bloem J."/>
            <person name="Labutti K."/>
            <person name="Salamov A."/>
            <person name="Andreopoulos B."/>
            <person name="Baker S."/>
            <person name="Barry K."/>
            <person name="Bills G."/>
            <person name="Bluhm B."/>
            <person name="Cannon C."/>
            <person name="Castanera R."/>
            <person name="Culley D."/>
            <person name="Daum C."/>
            <person name="Ezra D."/>
            <person name="Gonzalez J."/>
            <person name="Henrissat B."/>
            <person name="Kuo A."/>
            <person name="Liang C."/>
            <person name="Lipzen A."/>
            <person name="Lutzoni F."/>
            <person name="Magnuson J."/>
            <person name="Mondo S."/>
            <person name="Nolan M."/>
            <person name="Ohm R."/>
            <person name="Pangilinan J."/>
            <person name="Park H.-J."/>
            <person name="Ramirez L."/>
            <person name="Alfaro M."/>
            <person name="Sun H."/>
            <person name="Tritt A."/>
            <person name="Yoshinaga Y."/>
            <person name="Zwiers L.-H."/>
            <person name="Turgeon B."/>
            <person name="Goodwin S."/>
            <person name="Spatafora J."/>
            <person name="Crous P."/>
            <person name="Grigoriev I."/>
        </authorList>
    </citation>
    <scope>NUCLEOTIDE SEQUENCE</scope>
    <source>
        <strain evidence="7">SCOH1-5</strain>
    </source>
</reference>
<dbReference type="EMBL" id="ML992717">
    <property type="protein sequence ID" value="KAF2206608.1"/>
    <property type="molecule type" value="Genomic_DNA"/>
</dbReference>
<gene>
    <name evidence="7" type="ORF">CERZMDRAFT_115688</name>
</gene>
<keyword evidence="8" id="KW-1185">Reference proteome</keyword>
<evidence type="ECO:0000313" key="8">
    <source>
        <dbReference type="Proteomes" id="UP000799539"/>
    </source>
</evidence>
<evidence type="ECO:0000256" key="5">
    <source>
        <dbReference type="ARBA" id="ARBA00022833"/>
    </source>
</evidence>